<organism evidence="1 2">
    <name type="scientific">Bradyrhizobium diazoefficiens</name>
    <dbReference type="NCBI Taxonomy" id="1355477"/>
    <lineage>
        <taxon>Bacteria</taxon>
        <taxon>Pseudomonadati</taxon>
        <taxon>Pseudomonadota</taxon>
        <taxon>Alphaproteobacteria</taxon>
        <taxon>Hyphomicrobiales</taxon>
        <taxon>Nitrobacteraceae</taxon>
        <taxon>Bradyrhizobium</taxon>
    </lineage>
</organism>
<name>A0A0E3VXV0_9BRAD</name>
<geneLocation type="plasmid" evidence="2">
    <name>pNK6b DNA</name>
</geneLocation>
<evidence type="ECO:0000313" key="1">
    <source>
        <dbReference type="EMBL" id="BAR63295.1"/>
    </source>
</evidence>
<sequence length="241" mass="26153">MNFGEANNPTMLATSSATIPDEWLDTPWAGAMVRCIADPAADFDNTIATDWPEWMPLEIAQSDPLIRVKLGRWLLRGQGGEASAIILAGNARRARLAFLPTPDAARLICLAGAWTGVSSLIGLLRTVDVVAARAVLGEEALAFVSHAALLPRPTAELMSAVNASEMPAGPRAFLYRGAVMFGLAIGAIPHGLRARLRLRRPVAIWMVVADACRDDSAGEDAFRAMRRLVRKKMPTWSHWFN</sequence>
<gene>
    <name evidence="1" type="ORF">NK6_b_101</name>
</gene>
<accession>A0A0E3VXV0</accession>
<keyword evidence="1" id="KW-0614">Plasmid</keyword>
<dbReference type="AlphaFoldDB" id="A0A0E3VXV0"/>
<dbReference type="Proteomes" id="UP000063308">
    <property type="component" value="Plasmid pNK6b"/>
</dbReference>
<proteinExistence type="predicted"/>
<dbReference type="EMBL" id="AP014686">
    <property type="protein sequence ID" value="BAR63295.1"/>
    <property type="molecule type" value="Genomic_DNA"/>
</dbReference>
<reference evidence="1 2" key="1">
    <citation type="submission" date="2014-11" db="EMBL/GenBank/DDBJ databases">
        <title>Symbiosis island explosion on the genome of extra-slow-growing strains of soybean bradyrhizobia with massive insertion sequences.</title>
        <authorList>
            <person name="Iida T."/>
            <person name="Minamisawa K."/>
        </authorList>
    </citation>
    <scope>NUCLEOTIDE SEQUENCE [LARGE SCALE GENOMIC DNA]</scope>
    <source>
        <strain evidence="1 2">NK6</strain>
        <plasmid evidence="2">pNK6b DNA</plasmid>
    </source>
</reference>
<evidence type="ECO:0000313" key="2">
    <source>
        <dbReference type="Proteomes" id="UP000063308"/>
    </source>
</evidence>
<protein>
    <submittedName>
        <fullName evidence="1">Uncharacterized protein</fullName>
    </submittedName>
</protein>